<feature type="domain" description="BEN" evidence="2">
    <location>
        <begin position="262"/>
        <end position="364"/>
    </location>
</feature>
<dbReference type="EMBL" id="BFAA01005928">
    <property type="protein sequence ID" value="GCB68845.1"/>
    <property type="molecule type" value="Genomic_DNA"/>
</dbReference>
<dbReference type="GO" id="GO:0000182">
    <property type="term" value="F:rDNA binding"/>
    <property type="evidence" value="ECO:0007669"/>
    <property type="project" value="TreeGrafter"/>
</dbReference>
<evidence type="ECO:0000256" key="1">
    <source>
        <dbReference type="SAM" id="MobiDB-lite"/>
    </source>
</evidence>
<evidence type="ECO:0000259" key="2">
    <source>
        <dbReference type="PROSITE" id="PS51457"/>
    </source>
</evidence>
<dbReference type="PANTHER" id="PTHR28665:SF1">
    <property type="entry name" value="BEN DOMAIN-CONTAINING PROTEIN 3"/>
    <property type="match status" value="1"/>
</dbReference>
<gene>
    <name evidence="3" type="ORF">scyTo_0012327</name>
</gene>
<reference evidence="3 4" key="1">
    <citation type="journal article" date="2018" name="Nat. Ecol. Evol.">
        <title>Shark genomes provide insights into elasmobranch evolution and the origin of vertebrates.</title>
        <authorList>
            <person name="Hara Y"/>
            <person name="Yamaguchi K"/>
            <person name="Onimaru K"/>
            <person name="Kadota M"/>
            <person name="Koyanagi M"/>
            <person name="Keeley SD"/>
            <person name="Tatsumi K"/>
            <person name="Tanaka K"/>
            <person name="Motone F"/>
            <person name="Kageyama Y"/>
            <person name="Nozu R"/>
            <person name="Adachi N"/>
            <person name="Nishimura O"/>
            <person name="Nakagawa R"/>
            <person name="Tanegashima C"/>
            <person name="Kiyatake I"/>
            <person name="Matsumoto R"/>
            <person name="Murakumo K"/>
            <person name="Nishida K"/>
            <person name="Terakita A"/>
            <person name="Kuratani S"/>
            <person name="Sato K"/>
            <person name="Hyodo S Kuraku.S."/>
        </authorList>
    </citation>
    <scope>NUCLEOTIDE SEQUENCE [LARGE SCALE GENOMIC DNA]</scope>
</reference>
<feature type="compositionally biased region" description="Basic residues" evidence="1">
    <location>
        <begin position="832"/>
        <end position="841"/>
    </location>
</feature>
<dbReference type="STRING" id="75743.A0A401P6U8"/>
<accession>A0A401P6U8</accession>
<feature type="non-terminal residue" evidence="3">
    <location>
        <position position="1"/>
    </location>
</feature>
<feature type="region of interest" description="Disordered" evidence="1">
    <location>
        <begin position="832"/>
        <end position="851"/>
    </location>
</feature>
<dbReference type="InterPro" id="IPR018379">
    <property type="entry name" value="BEN_domain"/>
</dbReference>
<feature type="domain" description="BEN" evidence="2">
    <location>
        <begin position="569"/>
        <end position="670"/>
    </location>
</feature>
<dbReference type="Proteomes" id="UP000288216">
    <property type="component" value="Unassembled WGS sequence"/>
</dbReference>
<sequence length="851" mass="97232">TMNIAEQNEESGPRAPFIVQNPSVSKEEDLGAHVTKVDIDRVKAEISTKEGDVGGCSPDRAVEPNNVQDTAKRTPIQNGFGEMIPEYESAVIRKRRRIICEDRFASLNGIDSAVSSQGNSDVAGKVKEATTDLLMECEDGPQDKPSYRKPLYSISHKIAERRNVQTVDQHPPAESSERVYLSSLLEQQNLNDNHKSYCSALSAQGIDDNSTLYSLIHKMIFTLNTLNSTMTQLHSKIDLLSLEVNRIKKHVNPGDLVVEFSPPTEYQLNNAELKQVLEQSSSAGDFACRLLVQLFPELFTEDQGVSRGCNACGSMSEKKLDSLHLQLIRNYIEVCYPLARNGDVWQAECLPQINHFFNRFWAQREMESGQQNAKVISFYESDREVEQPQPNCYIDNSTQDEGLSLDSCSSNTSDLVLEPQEISEYLDEASSPGEFAILLVHRLFPELFDMRCLGSQSSCYGSSVKQALDPQRLQIVRRYVEIYFPDMQEDKIWFQQVTRKVDEELASVNSNGYELNTFTNGSRCSPSLSTAASNDNCDLDKSTQKSKKIWLMPVDFNSLVIPPPDFEVPCPNYVLSKQQLKNIYESSLSIGNFASRLLVRLFPELFTPENLRKQYNCSGSLGKKQLDPVRIKLIRHYVQLMYPRAKCDKAWNQEFVSKLDERCRRRDTEQRRVYQQRRKKTIVVTVKEEPTTSVQPEPVRTEAVLLAPERTERYHRNFCKLALDQLTMPTLDFPVPNKHLLSTKELKEIVQDSLSIGNFAARLLVRMFPELFTSENLRLQYNHSGACNKKQLDPVRLRLIRHYIEAVYPRASNDQVWHLECIPSIDERCRRPDRRKSKVMGKAKDTKNPRR</sequence>
<organism evidence="3 4">
    <name type="scientific">Scyliorhinus torazame</name>
    <name type="common">Cloudy catshark</name>
    <name type="synonym">Catulus torazame</name>
    <dbReference type="NCBI Taxonomy" id="75743"/>
    <lineage>
        <taxon>Eukaryota</taxon>
        <taxon>Metazoa</taxon>
        <taxon>Chordata</taxon>
        <taxon>Craniata</taxon>
        <taxon>Vertebrata</taxon>
        <taxon>Chondrichthyes</taxon>
        <taxon>Elasmobranchii</taxon>
        <taxon>Galeomorphii</taxon>
        <taxon>Galeoidea</taxon>
        <taxon>Carcharhiniformes</taxon>
        <taxon>Scyliorhinidae</taxon>
        <taxon>Scyliorhinus</taxon>
    </lineage>
</organism>
<dbReference type="PANTHER" id="PTHR28665">
    <property type="entry name" value="BEN DOMAIN-CONTAINING PROTEIN 3"/>
    <property type="match status" value="1"/>
</dbReference>
<proteinExistence type="predicted"/>
<dbReference type="GO" id="GO:0000183">
    <property type="term" value="P:rDNA heterochromatin formation"/>
    <property type="evidence" value="ECO:0007669"/>
    <property type="project" value="InterPro"/>
</dbReference>
<name>A0A401P6U8_SCYTO</name>
<dbReference type="GO" id="GO:0000792">
    <property type="term" value="C:heterochromatin"/>
    <property type="evidence" value="ECO:0007669"/>
    <property type="project" value="InterPro"/>
</dbReference>
<dbReference type="OrthoDB" id="9927103at2759"/>
<dbReference type="InterPro" id="IPR033583">
    <property type="entry name" value="BEND3"/>
</dbReference>
<evidence type="ECO:0000313" key="3">
    <source>
        <dbReference type="EMBL" id="GCB68845.1"/>
    </source>
</evidence>
<dbReference type="OMA" id="LMECEDG"/>
<feature type="compositionally biased region" description="Basic and acidic residues" evidence="1">
    <location>
        <begin position="842"/>
        <end position="851"/>
    </location>
</feature>
<feature type="domain" description="BEN" evidence="2">
    <location>
        <begin position="409"/>
        <end position="512"/>
    </location>
</feature>
<feature type="region of interest" description="Disordered" evidence="1">
    <location>
        <begin position="1"/>
        <end position="26"/>
    </location>
</feature>
<dbReference type="AlphaFoldDB" id="A0A401P6U8"/>
<evidence type="ECO:0000313" key="4">
    <source>
        <dbReference type="Proteomes" id="UP000288216"/>
    </source>
</evidence>
<keyword evidence="4" id="KW-1185">Reference proteome</keyword>
<dbReference type="Pfam" id="PF10523">
    <property type="entry name" value="BEN"/>
    <property type="match status" value="4"/>
</dbReference>
<dbReference type="PROSITE" id="PS51457">
    <property type="entry name" value="BEN"/>
    <property type="match status" value="4"/>
</dbReference>
<protein>
    <recommendedName>
        <fullName evidence="2">BEN domain-containing protein</fullName>
    </recommendedName>
</protein>
<dbReference type="GO" id="GO:0000122">
    <property type="term" value="P:negative regulation of transcription by RNA polymerase II"/>
    <property type="evidence" value="ECO:0007669"/>
    <property type="project" value="TreeGrafter"/>
</dbReference>
<comment type="caution">
    <text evidence="3">The sequence shown here is derived from an EMBL/GenBank/DDBJ whole genome shotgun (WGS) entry which is preliminary data.</text>
</comment>
<feature type="domain" description="BEN" evidence="2">
    <location>
        <begin position="735"/>
        <end position="836"/>
    </location>
</feature>
<dbReference type="SMART" id="SM01025">
    <property type="entry name" value="BEN"/>
    <property type="match status" value="4"/>
</dbReference>